<evidence type="ECO:0000313" key="6">
    <source>
        <dbReference type="Proteomes" id="UP000187406"/>
    </source>
</evidence>
<dbReference type="Pfam" id="PF14383">
    <property type="entry name" value="VARLMGL"/>
    <property type="match status" value="1"/>
</dbReference>
<feature type="domain" description="DUF3741" evidence="4">
    <location>
        <begin position="107"/>
        <end position="126"/>
    </location>
</feature>
<evidence type="ECO:0000256" key="1">
    <source>
        <dbReference type="SAM" id="MobiDB-lite"/>
    </source>
</evidence>
<dbReference type="STRING" id="3775.A0A1Q3B7I4"/>
<feature type="compositionally biased region" description="Basic and acidic residues" evidence="1">
    <location>
        <begin position="525"/>
        <end position="540"/>
    </location>
</feature>
<feature type="region of interest" description="Disordered" evidence="1">
    <location>
        <begin position="620"/>
        <end position="643"/>
    </location>
</feature>
<gene>
    <name evidence="5" type="ORF">CFOL_v3_07373</name>
</gene>
<accession>A0A1Q3B7I4</accession>
<feature type="compositionally biased region" description="Basic and acidic residues" evidence="1">
    <location>
        <begin position="293"/>
        <end position="307"/>
    </location>
</feature>
<dbReference type="InterPro" id="IPR032795">
    <property type="entry name" value="DUF3741-assoc"/>
</dbReference>
<keyword evidence="6" id="KW-1185">Reference proteome</keyword>
<sequence length="985" mass="109135">MNGIQNRRAQNIEKRFPGCLGRMVNLFDLSTGVPGNRLLTGKPHHDSSPLSRSVSDVARMLTPPFGDQIGDKVMVTELRTSCNKKANGTTRKTLIAQEMSKEVESKLNPPNVVAKLMGLDTLPRQQLNLDMQRSHSRGYSRRSLSHSAIPDDCSGQDHGFLDKGMLGEGHHCQEQNEFKDVYEIWHHSQKTNYSRENSPQKGRHNDNILEKKMALVRQKFMEAKLLATDEKLRQSKEFQDALEVLSSNKDLFLRFLQEPNSLFSQHLYDLQSIPPPPETKRITVLRPSKVVDSEKFAGSGKKSEKQTKRPGQVVQTTGWDKNNPVYSPTFANQKVDEYPAQPTRIVVLKPSPGKTHDIKAVVSPSPSSPRILHGEEFYDELEDDETRESTEEAKEITWQMRESLMGHRRDETLLSSVFSNGYIGDDSSFNKSENEYAVGNFSDSEVMSPTSRHSWDYINRFGSPYYSSALSRASCSPESSVCREAKKRLSERWAMMASNGFQEQRHIHRSSSTLGEMLALSETKKSVKPEDECLKKEQKPRGSTSCLTSSLNKEEGVGESPKGLLRSKSVPVSSTVYGDRLNVEVSDPEVGKIQVPKELTKAKSMKSTLKGKVSSLFFPKNKKSSKEKPDASQSAAAEAPVSPVHLPGEIGAYTSQCVNPSGHEECASPGLRGSSTKTSVDIVGLGQKEGIVSREAGLSVVKPVMPGNVSENQDQPSPISVLEPPFEEDDSSVSESFGNIKPDHRGLDIALKSNLIDKSPPIESIARTLSWDDSYAATATPYPLRPSSVTPRAEEEEQDWLFFVQTLLSAAGLDGEERSDSFFARWHSTGSPLDPSLREKYVNLNEKEPLHEAKRRQRRSSRKLVFDCVNAALVEITGYGSDRSIKAMSCRGAHNDSLVDGASPVLVQHVWAQIKEWFSSEVKCGLVDGGDSNSQVVDLVVKKEVVGKGWAENLRFELDMVGEVIGGKLLEELVEEAVVDLTGGV</sequence>
<evidence type="ECO:0000259" key="3">
    <source>
        <dbReference type="Pfam" id="PF14309"/>
    </source>
</evidence>
<dbReference type="OrthoDB" id="1932693at2759"/>
<feature type="domain" description="DUF4378" evidence="3">
    <location>
        <begin position="801"/>
        <end position="976"/>
    </location>
</feature>
<evidence type="ECO:0000259" key="4">
    <source>
        <dbReference type="Pfam" id="PF14383"/>
    </source>
</evidence>
<dbReference type="EMBL" id="BDDD01000328">
    <property type="protein sequence ID" value="GAV63855.1"/>
    <property type="molecule type" value="Genomic_DNA"/>
</dbReference>
<comment type="caution">
    <text evidence="5">The sequence shown here is derived from an EMBL/GenBank/DDBJ whole genome shotgun (WGS) entry which is preliminary data.</text>
</comment>
<name>A0A1Q3B7I4_CEPFO</name>
<evidence type="ECO:0000313" key="5">
    <source>
        <dbReference type="EMBL" id="GAV63855.1"/>
    </source>
</evidence>
<dbReference type="Proteomes" id="UP000187406">
    <property type="component" value="Unassembled WGS sequence"/>
</dbReference>
<feature type="compositionally biased region" description="Polar residues" evidence="1">
    <location>
        <begin position="541"/>
        <end position="551"/>
    </location>
</feature>
<dbReference type="InterPro" id="IPR025486">
    <property type="entry name" value="DUF4378"/>
</dbReference>
<dbReference type="AlphaFoldDB" id="A0A1Q3B7I4"/>
<proteinExistence type="predicted"/>
<feature type="region of interest" description="Disordered" evidence="1">
    <location>
        <begin position="293"/>
        <end position="325"/>
    </location>
</feature>
<dbReference type="PANTHER" id="PTHR46634:SF3">
    <property type="entry name" value="M REDUCTASE II SUBUNIT GAMMA, PUTATIVE (DUF3741)-RELATED"/>
    <property type="match status" value="1"/>
</dbReference>
<dbReference type="InParanoid" id="A0A1Q3B7I4"/>
<feature type="compositionally biased region" description="Polar residues" evidence="1">
    <location>
        <begin position="313"/>
        <end position="325"/>
    </location>
</feature>
<dbReference type="Pfam" id="PF14309">
    <property type="entry name" value="DUF4378"/>
    <property type="match status" value="1"/>
</dbReference>
<feature type="domain" description="DUF3741" evidence="2">
    <location>
        <begin position="217"/>
        <end position="261"/>
    </location>
</feature>
<evidence type="ECO:0000259" key="2">
    <source>
        <dbReference type="Pfam" id="PF12552"/>
    </source>
</evidence>
<protein>
    <submittedName>
        <fullName evidence="5">DUF3741 domain-containing protein/DUF4378 domain-containing protein</fullName>
    </submittedName>
</protein>
<feature type="region of interest" description="Disordered" evidence="1">
    <location>
        <begin position="525"/>
        <end position="568"/>
    </location>
</feature>
<dbReference type="InterPro" id="IPR022212">
    <property type="entry name" value="DUF3741"/>
</dbReference>
<dbReference type="PANTHER" id="PTHR46634">
    <property type="entry name" value="M REDUCTASE II SUBUNIT GAMMA, PUTATIVE (DUF3741)-RELATED"/>
    <property type="match status" value="1"/>
</dbReference>
<dbReference type="Pfam" id="PF12552">
    <property type="entry name" value="DUF3741"/>
    <property type="match status" value="1"/>
</dbReference>
<dbReference type="FunCoup" id="A0A1Q3B7I4">
    <property type="interactions" value="1492"/>
</dbReference>
<organism evidence="5 6">
    <name type="scientific">Cephalotus follicularis</name>
    <name type="common">Albany pitcher plant</name>
    <dbReference type="NCBI Taxonomy" id="3775"/>
    <lineage>
        <taxon>Eukaryota</taxon>
        <taxon>Viridiplantae</taxon>
        <taxon>Streptophyta</taxon>
        <taxon>Embryophyta</taxon>
        <taxon>Tracheophyta</taxon>
        <taxon>Spermatophyta</taxon>
        <taxon>Magnoliopsida</taxon>
        <taxon>eudicotyledons</taxon>
        <taxon>Gunneridae</taxon>
        <taxon>Pentapetalae</taxon>
        <taxon>rosids</taxon>
        <taxon>fabids</taxon>
        <taxon>Oxalidales</taxon>
        <taxon>Cephalotaceae</taxon>
        <taxon>Cephalotus</taxon>
    </lineage>
</organism>
<reference evidence="6" key="1">
    <citation type="submission" date="2016-04" db="EMBL/GenBank/DDBJ databases">
        <title>Cephalotus genome sequencing.</title>
        <authorList>
            <person name="Fukushima K."/>
            <person name="Hasebe M."/>
            <person name="Fang X."/>
        </authorList>
    </citation>
    <scope>NUCLEOTIDE SEQUENCE [LARGE SCALE GENOMIC DNA]</scope>
    <source>
        <strain evidence="6">cv. St1</strain>
    </source>
</reference>